<dbReference type="InterPro" id="IPR000740">
    <property type="entry name" value="GrpE"/>
</dbReference>
<evidence type="ECO:0000313" key="15">
    <source>
        <dbReference type="Proteomes" id="UP000094769"/>
    </source>
</evidence>
<sequence>MIEKDQAQNQAEAVDETEAAEAGPESEHETTEEVDNFQEDQQELTKLLEDARAKADDHWDQLMRTRAELENFRKRNQRDLENAHKFALEKFSMDLLQVWDSLELGHQAAQDELVDVDKLREGTELTLKLLVDVMQKHGIEQVDPDGEPFNPEFHQAMSIQERDDVAPNTVVAVVQKGYLLNSRLLRPAMVMVSKAGSGAAIDEEA</sequence>
<dbReference type="SUPFAM" id="SSF51064">
    <property type="entry name" value="Head domain of nucleotide exchange factor GrpE"/>
    <property type="match status" value="1"/>
</dbReference>
<dbReference type="NCBIfam" id="NF010748">
    <property type="entry name" value="PRK14150.1"/>
    <property type="match status" value="1"/>
</dbReference>
<gene>
    <name evidence="10" type="primary">grpE</name>
    <name evidence="14" type="ORF">CODIS_08480</name>
</gene>
<dbReference type="Proteomes" id="UP000094769">
    <property type="component" value="Unassembled WGS sequence"/>
</dbReference>
<dbReference type="PRINTS" id="PR00773">
    <property type="entry name" value="GRPEPROTEIN"/>
</dbReference>
<dbReference type="AlphaFoldDB" id="A0A7Z0VNA3"/>
<name>A0A7Z0VNA3_9GAMM</name>
<dbReference type="GO" id="GO:0051087">
    <property type="term" value="F:protein-folding chaperone binding"/>
    <property type="evidence" value="ECO:0007669"/>
    <property type="project" value="InterPro"/>
</dbReference>
<evidence type="ECO:0000256" key="9">
    <source>
        <dbReference type="ARBA" id="ARBA00076414"/>
    </source>
</evidence>
<comment type="caution">
    <text evidence="14">The sequence shown here is derived from an EMBL/GenBank/DDBJ whole genome shotgun (WGS) entry which is preliminary data.</text>
</comment>
<dbReference type="Gene3D" id="3.90.20.20">
    <property type="match status" value="1"/>
</dbReference>
<evidence type="ECO:0000256" key="12">
    <source>
        <dbReference type="RuleBase" id="RU004478"/>
    </source>
</evidence>
<dbReference type="FunFam" id="2.30.22.10:FF:000001">
    <property type="entry name" value="Protein GrpE"/>
    <property type="match status" value="1"/>
</dbReference>
<protein>
    <recommendedName>
        <fullName evidence="8 10">Protein GrpE</fullName>
    </recommendedName>
    <alternativeName>
        <fullName evidence="9 10">HSP-70 cofactor</fullName>
    </alternativeName>
</protein>
<organism evidence="14 15">
    <name type="scientific">Candidatus Thiodiazotropha endolucinida</name>
    <dbReference type="NCBI Taxonomy" id="1655433"/>
    <lineage>
        <taxon>Bacteria</taxon>
        <taxon>Pseudomonadati</taxon>
        <taxon>Pseudomonadota</taxon>
        <taxon>Gammaproteobacteria</taxon>
        <taxon>Chromatiales</taxon>
        <taxon>Sedimenticolaceae</taxon>
        <taxon>Candidatus Thiodiazotropha</taxon>
    </lineage>
</organism>
<dbReference type="GO" id="GO:0005829">
    <property type="term" value="C:cytosol"/>
    <property type="evidence" value="ECO:0007669"/>
    <property type="project" value="TreeGrafter"/>
</dbReference>
<feature type="region of interest" description="Disordered" evidence="13">
    <location>
        <begin position="1"/>
        <end position="43"/>
    </location>
</feature>
<feature type="compositionally biased region" description="Acidic residues" evidence="13">
    <location>
        <begin position="32"/>
        <end position="42"/>
    </location>
</feature>
<evidence type="ECO:0000256" key="2">
    <source>
        <dbReference type="ARBA" id="ARBA00009054"/>
    </source>
</evidence>
<keyword evidence="5 10" id="KW-0346">Stress response</keyword>
<dbReference type="InterPro" id="IPR009012">
    <property type="entry name" value="GrpE_head"/>
</dbReference>
<dbReference type="HAMAP" id="MF_01151">
    <property type="entry name" value="GrpE"/>
    <property type="match status" value="1"/>
</dbReference>
<evidence type="ECO:0000256" key="13">
    <source>
        <dbReference type="SAM" id="MobiDB-lite"/>
    </source>
</evidence>
<dbReference type="CDD" id="cd00446">
    <property type="entry name" value="GrpE"/>
    <property type="match status" value="1"/>
</dbReference>
<evidence type="ECO:0000256" key="11">
    <source>
        <dbReference type="RuleBase" id="RU000639"/>
    </source>
</evidence>
<proteinExistence type="inferred from homology"/>
<evidence type="ECO:0000313" key="14">
    <source>
        <dbReference type="EMBL" id="ODJ88755.1"/>
    </source>
</evidence>
<evidence type="ECO:0000256" key="5">
    <source>
        <dbReference type="ARBA" id="ARBA00023016"/>
    </source>
</evidence>
<dbReference type="GO" id="GO:0006457">
    <property type="term" value="P:protein folding"/>
    <property type="evidence" value="ECO:0007669"/>
    <property type="project" value="InterPro"/>
</dbReference>
<evidence type="ECO:0000256" key="3">
    <source>
        <dbReference type="ARBA" id="ARBA00011738"/>
    </source>
</evidence>
<comment type="subunit">
    <text evidence="3 10">Homodimer.</text>
</comment>
<dbReference type="InterPro" id="IPR013805">
    <property type="entry name" value="GrpE_CC"/>
</dbReference>
<evidence type="ECO:0000256" key="4">
    <source>
        <dbReference type="ARBA" id="ARBA00022490"/>
    </source>
</evidence>
<comment type="subcellular location">
    <subcellularLocation>
        <location evidence="1 10">Cytoplasm</location>
    </subcellularLocation>
</comment>
<dbReference type="Pfam" id="PF01025">
    <property type="entry name" value="GrpE"/>
    <property type="match status" value="1"/>
</dbReference>
<dbReference type="GO" id="GO:0051082">
    <property type="term" value="F:unfolded protein binding"/>
    <property type="evidence" value="ECO:0007669"/>
    <property type="project" value="TreeGrafter"/>
</dbReference>
<keyword evidence="15" id="KW-1185">Reference proteome</keyword>
<comment type="similarity">
    <text evidence="2 10 12">Belongs to the GrpE family.</text>
</comment>
<dbReference type="NCBIfam" id="NF010737">
    <property type="entry name" value="PRK14139.1"/>
    <property type="match status" value="1"/>
</dbReference>
<comment type="function">
    <text evidence="7 10 11">Participates actively in the response to hyperosmotic and heat shock by preventing the aggregation of stress-denatured proteins, in association with DnaK and GrpE. It is the nucleotide exchange factor for DnaK and may function as a thermosensor. Unfolded proteins bind initially to DnaJ; upon interaction with the DnaJ-bound protein, DnaK hydrolyzes its bound ATP, resulting in the formation of a stable complex. GrpE releases ADP from DnaK; ATP binding to DnaK triggers the release of the substrate protein, thus completing the reaction cycle. Several rounds of ATP-dependent interactions between DnaJ, DnaK and GrpE are required for fully efficient folding.</text>
</comment>
<evidence type="ECO:0000256" key="10">
    <source>
        <dbReference type="HAMAP-Rule" id="MF_01151"/>
    </source>
</evidence>
<dbReference type="Gene3D" id="2.30.22.10">
    <property type="entry name" value="Head domain of nucleotide exchange factor GrpE"/>
    <property type="match status" value="1"/>
</dbReference>
<evidence type="ECO:0000256" key="7">
    <source>
        <dbReference type="ARBA" id="ARBA00053401"/>
    </source>
</evidence>
<dbReference type="PANTHER" id="PTHR21237">
    <property type="entry name" value="GRPE PROTEIN"/>
    <property type="match status" value="1"/>
</dbReference>
<evidence type="ECO:0000256" key="8">
    <source>
        <dbReference type="ARBA" id="ARBA00072274"/>
    </source>
</evidence>
<accession>A0A7Z0VNA3</accession>
<dbReference type="GO" id="GO:0000774">
    <property type="term" value="F:adenyl-nucleotide exchange factor activity"/>
    <property type="evidence" value="ECO:0007669"/>
    <property type="project" value="InterPro"/>
</dbReference>
<dbReference type="GO" id="GO:0042803">
    <property type="term" value="F:protein homodimerization activity"/>
    <property type="evidence" value="ECO:0007669"/>
    <property type="project" value="InterPro"/>
</dbReference>
<keyword evidence="4 10" id="KW-0963">Cytoplasm</keyword>
<evidence type="ECO:0000256" key="6">
    <source>
        <dbReference type="ARBA" id="ARBA00023186"/>
    </source>
</evidence>
<dbReference type="PROSITE" id="PS01071">
    <property type="entry name" value="GRPE"/>
    <property type="match status" value="1"/>
</dbReference>
<keyword evidence="6 10" id="KW-0143">Chaperone</keyword>
<dbReference type="OrthoDB" id="9789811at2"/>
<dbReference type="SUPFAM" id="SSF58014">
    <property type="entry name" value="Coiled-coil domain of nucleotide exchange factor GrpE"/>
    <property type="match status" value="1"/>
</dbReference>
<evidence type="ECO:0000256" key="1">
    <source>
        <dbReference type="ARBA" id="ARBA00004496"/>
    </source>
</evidence>
<dbReference type="EMBL" id="MARB01000004">
    <property type="protein sequence ID" value="ODJ88755.1"/>
    <property type="molecule type" value="Genomic_DNA"/>
</dbReference>
<reference evidence="14 15" key="1">
    <citation type="submission" date="2016-06" db="EMBL/GenBank/DDBJ databases">
        <title>Genome sequence of endosymbiont of Candidatus Endolucinida thiodiazotropha.</title>
        <authorList>
            <person name="Poehlein A."/>
            <person name="Koenig S."/>
            <person name="Heiden S.E."/>
            <person name="Thuermer A."/>
            <person name="Voget S."/>
            <person name="Daniel R."/>
            <person name="Markert S."/>
            <person name="Gros O."/>
            <person name="Schweder T."/>
        </authorList>
    </citation>
    <scope>NUCLEOTIDE SEQUENCE [LARGE SCALE GENOMIC DNA]</scope>
    <source>
        <strain evidence="14 15">COS</strain>
    </source>
</reference>
<dbReference type="PANTHER" id="PTHR21237:SF23">
    <property type="entry name" value="GRPE PROTEIN HOMOLOG, MITOCHONDRIAL"/>
    <property type="match status" value="1"/>
</dbReference>